<dbReference type="PANTHER" id="PTHR30329">
    <property type="entry name" value="STATOR ELEMENT OF FLAGELLAR MOTOR COMPLEX"/>
    <property type="match status" value="1"/>
</dbReference>
<keyword evidence="3" id="KW-0998">Cell outer membrane</keyword>
<dbReference type="InterPro" id="IPR006664">
    <property type="entry name" value="OMP_bac"/>
</dbReference>
<dbReference type="PROSITE" id="PS51123">
    <property type="entry name" value="OMPA_2"/>
    <property type="match status" value="1"/>
</dbReference>
<protein>
    <submittedName>
        <fullName evidence="7">OmpA family protein</fullName>
    </submittedName>
</protein>
<dbReference type="InterPro" id="IPR050330">
    <property type="entry name" value="Bact_OuterMem_StrucFunc"/>
</dbReference>
<gene>
    <name evidence="7" type="ORF">HNV11_18710</name>
</gene>
<evidence type="ECO:0000256" key="5">
    <source>
        <dbReference type="SAM" id="SignalP"/>
    </source>
</evidence>
<comment type="subcellular location">
    <subcellularLocation>
        <location evidence="1">Cell outer membrane</location>
    </subcellularLocation>
</comment>
<keyword evidence="2 4" id="KW-0472">Membrane</keyword>
<evidence type="ECO:0000256" key="4">
    <source>
        <dbReference type="PROSITE-ProRule" id="PRU00473"/>
    </source>
</evidence>
<dbReference type="GO" id="GO:0009279">
    <property type="term" value="C:cell outer membrane"/>
    <property type="evidence" value="ECO:0007669"/>
    <property type="project" value="UniProtKB-SubCell"/>
</dbReference>
<keyword evidence="5" id="KW-0732">Signal</keyword>
<feature type="chain" id="PRO_5026865797" evidence="5">
    <location>
        <begin position="21"/>
        <end position="428"/>
    </location>
</feature>
<dbReference type="AlphaFoldDB" id="A0A6M5YDB5"/>
<dbReference type="RefSeq" id="WP_171741108.1">
    <property type="nucleotide sequence ID" value="NZ_CP053435.1"/>
</dbReference>
<evidence type="ECO:0000313" key="8">
    <source>
        <dbReference type="Proteomes" id="UP000502756"/>
    </source>
</evidence>
<dbReference type="PANTHER" id="PTHR30329:SF21">
    <property type="entry name" value="LIPOPROTEIN YIAD-RELATED"/>
    <property type="match status" value="1"/>
</dbReference>
<dbReference type="InterPro" id="IPR006665">
    <property type="entry name" value="OmpA-like"/>
</dbReference>
<dbReference type="Pfam" id="PF00691">
    <property type="entry name" value="OmpA"/>
    <property type="match status" value="1"/>
</dbReference>
<organism evidence="7 8">
    <name type="scientific">Spirosoma taeanense</name>
    <dbReference type="NCBI Taxonomy" id="2735870"/>
    <lineage>
        <taxon>Bacteria</taxon>
        <taxon>Pseudomonadati</taxon>
        <taxon>Bacteroidota</taxon>
        <taxon>Cytophagia</taxon>
        <taxon>Cytophagales</taxon>
        <taxon>Cytophagaceae</taxon>
        <taxon>Spirosoma</taxon>
    </lineage>
</organism>
<evidence type="ECO:0000256" key="2">
    <source>
        <dbReference type="ARBA" id="ARBA00023136"/>
    </source>
</evidence>
<dbReference type="EMBL" id="CP053435">
    <property type="protein sequence ID" value="QJW91261.1"/>
    <property type="molecule type" value="Genomic_DNA"/>
</dbReference>
<dbReference type="Proteomes" id="UP000502756">
    <property type="component" value="Chromosome"/>
</dbReference>
<dbReference type="Gene3D" id="3.30.1330.60">
    <property type="entry name" value="OmpA-like domain"/>
    <property type="match status" value="1"/>
</dbReference>
<dbReference type="InterPro" id="IPR036737">
    <property type="entry name" value="OmpA-like_sf"/>
</dbReference>
<dbReference type="KEGG" id="stae:HNV11_18710"/>
<feature type="signal peptide" evidence="5">
    <location>
        <begin position="1"/>
        <end position="20"/>
    </location>
</feature>
<dbReference type="CDD" id="cd07185">
    <property type="entry name" value="OmpA_C-like"/>
    <property type="match status" value="1"/>
</dbReference>
<sequence>MTKLYWLLLGIALLVNPARSQQPQSTPRDSVARINSPLQQILDSLRQRPNLKGLKIKLQDINFETNSFRLTASSAVYLDTIAAVLNKIPAVILEIGGHTDNIGLPRNNQVLSENRARAVRDRLIGPGQVVAKRITFRGYGEERPVAPNTTESGRLLNRRVEMQFIGLNTEVVNKIYLRSGQTILVPLVYLSDRTILYKTGENDPLQEIPCGSVLRVEFADGRVQLIDCPPEQTPTTIIQQPPTVRKASQLYTQLRGAAGYMVGDRPNWTSKTDGYAHVVGFGGEGLVGYRLSNWFTVALQTGYWRWSTQVDYKESAEGPVQSQYFSEATQIPLFLSIPVYLTHSVHLTPEAGINLLMIKAGFDSSRESFSGLQIGYGGAIGYTTNRSKRVWTDLSLFYRAHQKATWTGQYGVPPMNYAGLRIGVGFLF</sequence>
<feature type="domain" description="OmpA-like" evidence="6">
    <location>
        <begin position="50"/>
        <end position="168"/>
    </location>
</feature>
<evidence type="ECO:0000313" key="7">
    <source>
        <dbReference type="EMBL" id="QJW91261.1"/>
    </source>
</evidence>
<evidence type="ECO:0000256" key="1">
    <source>
        <dbReference type="ARBA" id="ARBA00004442"/>
    </source>
</evidence>
<evidence type="ECO:0000259" key="6">
    <source>
        <dbReference type="PROSITE" id="PS51123"/>
    </source>
</evidence>
<evidence type="ECO:0000256" key="3">
    <source>
        <dbReference type="ARBA" id="ARBA00023237"/>
    </source>
</evidence>
<name>A0A6M5YDB5_9BACT</name>
<accession>A0A6M5YDB5</accession>
<keyword evidence="8" id="KW-1185">Reference proteome</keyword>
<dbReference type="PRINTS" id="PR01021">
    <property type="entry name" value="OMPADOMAIN"/>
</dbReference>
<dbReference type="SUPFAM" id="SSF103088">
    <property type="entry name" value="OmpA-like"/>
    <property type="match status" value="1"/>
</dbReference>
<proteinExistence type="predicted"/>
<reference evidence="7 8" key="1">
    <citation type="submission" date="2020-05" db="EMBL/GenBank/DDBJ databases">
        <title>Genome sequencing of Spirosoma sp. TS118.</title>
        <authorList>
            <person name="Lee J.-H."/>
            <person name="Jeong S."/>
            <person name="Zhao L."/>
            <person name="Jung J.-H."/>
            <person name="Kim M.-K."/>
            <person name="Lim S."/>
        </authorList>
    </citation>
    <scope>NUCLEOTIDE SEQUENCE [LARGE SCALE GENOMIC DNA]</scope>
    <source>
        <strain evidence="7 8">TS118</strain>
    </source>
</reference>